<evidence type="ECO:0000313" key="10">
    <source>
        <dbReference type="Proteomes" id="UP001189624"/>
    </source>
</evidence>
<dbReference type="GO" id="GO:0000930">
    <property type="term" value="C:gamma-tubulin complex"/>
    <property type="evidence" value="ECO:0007669"/>
    <property type="project" value="TreeGrafter"/>
</dbReference>
<dbReference type="GO" id="GO:0000922">
    <property type="term" value="C:spindle pole"/>
    <property type="evidence" value="ECO:0007669"/>
    <property type="project" value="InterPro"/>
</dbReference>
<evidence type="ECO:0000256" key="1">
    <source>
        <dbReference type="ARBA" id="ARBA00010337"/>
    </source>
</evidence>
<protein>
    <recommendedName>
        <fullName evidence="5">Gamma-tubulin complex component</fullName>
    </recommendedName>
</protein>
<dbReference type="GO" id="GO:0043015">
    <property type="term" value="F:gamma-tubulin binding"/>
    <property type="evidence" value="ECO:0007669"/>
    <property type="project" value="InterPro"/>
</dbReference>
<gene>
    <name evidence="9" type="ORF">AYBTSS11_LOCUS3839</name>
</gene>
<feature type="domain" description="Gamma tubulin complex component protein N-terminal" evidence="8">
    <location>
        <begin position="62"/>
        <end position="423"/>
    </location>
</feature>
<dbReference type="PANTHER" id="PTHR19302:SF70">
    <property type="entry name" value="GAMMA-TUBULIN COMPLEX COMPONENT 6"/>
    <property type="match status" value="1"/>
</dbReference>
<dbReference type="Gramene" id="rna-AYBTSS11_LOCUS3839">
    <property type="protein sequence ID" value="CAJ1924372.1"/>
    <property type="gene ID" value="gene-AYBTSS11_LOCUS3839"/>
</dbReference>
<evidence type="ECO:0000256" key="5">
    <source>
        <dbReference type="RuleBase" id="RU363050"/>
    </source>
</evidence>
<dbReference type="GO" id="GO:0051011">
    <property type="term" value="F:microtubule minus-end binding"/>
    <property type="evidence" value="ECO:0007669"/>
    <property type="project" value="TreeGrafter"/>
</dbReference>
<evidence type="ECO:0000256" key="3">
    <source>
        <dbReference type="ARBA" id="ARBA00022701"/>
    </source>
</evidence>
<dbReference type="GO" id="GO:0031122">
    <property type="term" value="P:cytoplasmic microtubule organization"/>
    <property type="evidence" value="ECO:0007669"/>
    <property type="project" value="TreeGrafter"/>
</dbReference>
<evidence type="ECO:0000259" key="7">
    <source>
        <dbReference type="Pfam" id="PF04130"/>
    </source>
</evidence>
<comment type="subcellular location">
    <subcellularLocation>
        <location evidence="5">Cytoplasm</location>
        <location evidence="5">Cytoskeleton</location>
        <location evidence="5">Microtubule organizing center</location>
    </subcellularLocation>
</comment>
<dbReference type="InterPro" id="IPR042241">
    <property type="entry name" value="GCP_C_sf"/>
</dbReference>
<dbReference type="AlphaFoldDB" id="A0AA86VB32"/>
<evidence type="ECO:0000259" key="8">
    <source>
        <dbReference type="Pfam" id="PF17681"/>
    </source>
</evidence>
<dbReference type="Gene3D" id="1.20.120.1900">
    <property type="entry name" value="Gamma-tubulin complex, C-terminal domain"/>
    <property type="match status" value="1"/>
</dbReference>
<dbReference type="GO" id="GO:0007020">
    <property type="term" value="P:microtubule nucleation"/>
    <property type="evidence" value="ECO:0007669"/>
    <property type="project" value="InterPro"/>
</dbReference>
<dbReference type="GO" id="GO:0000278">
    <property type="term" value="P:mitotic cell cycle"/>
    <property type="evidence" value="ECO:0007669"/>
    <property type="project" value="TreeGrafter"/>
</dbReference>
<reference evidence="9" key="1">
    <citation type="submission" date="2023-10" db="EMBL/GenBank/DDBJ databases">
        <authorList>
            <person name="Domelevo Entfellner J.-B."/>
        </authorList>
    </citation>
    <scope>NUCLEOTIDE SEQUENCE</scope>
</reference>
<accession>A0AA86VB32</accession>
<name>A0AA86VB32_9FABA</name>
<proteinExistence type="inferred from homology"/>
<evidence type="ECO:0000256" key="6">
    <source>
        <dbReference type="SAM" id="MobiDB-lite"/>
    </source>
</evidence>
<feature type="region of interest" description="Disordered" evidence="6">
    <location>
        <begin position="29"/>
        <end position="48"/>
    </location>
</feature>
<keyword evidence="10" id="KW-1185">Reference proteome</keyword>
<dbReference type="InterPro" id="IPR041470">
    <property type="entry name" value="GCP_N"/>
</dbReference>
<dbReference type="Pfam" id="PF17681">
    <property type="entry name" value="GCP_N_terminal"/>
    <property type="match status" value="1"/>
</dbReference>
<keyword evidence="2 5" id="KW-0963">Cytoplasm</keyword>
<comment type="function">
    <text evidence="5">Component of the gamma-tubulin ring complex (gTuRC) which mediates microtubule nucleation.</text>
</comment>
<evidence type="ECO:0000256" key="4">
    <source>
        <dbReference type="ARBA" id="ARBA00023212"/>
    </source>
</evidence>
<comment type="similarity">
    <text evidence="1 5">Belongs to the TUBGCP family.</text>
</comment>
<organism evidence="9 10">
    <name type="scientific">Sphenostylis stenocarpa</name>
    <dbReference type="NCBI Taxonomy" id="92480"/>
    <lineage>
        <taxon>Eukaryota</taxon>
        <taxon>Viridiplantae</taxon>
        <taxon>Streptophyta</taxon>
        <taxon>Embryophyta</taxon>
        <taxon>Tracheophyta</taxon>
        <taxon>Spermatophyta</taxon>
        <taxon>Magnoliopsida</taxon>
        <taxon>eudicotyledons</taxon>
        <taxon>Gunneridae</taxon>
        <taxon>Pentapetalae</taxon>
        <taxon>rosids</taxon>
        <taxon>fabids</taxon>
        <taxon>Fabales</taxon>
        <taxon>Fabaceae</taxon>
        <taxon>Papilionoideae</taxon>
        <taxon>50 kb inversion clade</taxon>
        <taxon>NPAAA clade</taxon>
        <taxon>indigoferoid/millettioid clade</taxon>
        <taxon>Phaseoleae</taxon>
        <taxon>Sphenostylis</taxon>
    </lineage>
</organism>
<dbReference type="GO" id="GO:0051321">
    <property type="term" value="P:meiotic cell cycle"/>
    <property type="evidence" value="ECO:0007669"/>
    <property type="project" value="TreeGrafter"/>
</dbReference>
<dbReference type="InterPro" id="IPR007259">
    <property type="entry name" value="GCP"/>
</dbReference>
<dbReference type="PANTHER" id="PTHR19302">
    <property type="entry name" value="GAMMA TUBULIN COMPLEX PROTEIN"/>
    <property type="match status" value="1"/>
</dbReference>
<dbReference type="Pfam" id="PF04130">
    <property type="entry name" value="GCP_C_terminal"/>
    <property type="match status" value="1"/>
</dbReference>
<evidence type="ECO:0000313" key="9">
    <source>
        <dbReference type="EMBL" id="CAJ1924372.1"/>
    </source>
</evidence>
<keyword evidence="3 5" id="KW-0493">Microtubule</keyword>
<dbReference type="GO" id="GO:0005874">
    <property type="term" value="C:microtubule"/>
    <property type="evidence" value="ECO:0007669"/>
    <property type="project" value="UniProtKB-KW"/>
</dbReference>
<dbReference type="GO" id="GO:0051225">
    <property type="term" value="P:spindle assembly"/>
    <property type="evidence" value="ECO:0007669"/>
    <property type="project" value="TreeGrafter"/>
</dbReference>
<dbReference type="Proteomes" id="UP001189624">
    <property type="component" value="Chromosome 2"/>
</dbReference>
<feature type="domain" description="Gamma tubulin complex component C-terminal" evidence="7">
    <location>
        <begin position="913"/>
        <end position="994"/>
    </location>
</feature>
<evidence type="ECO:0000256" key="2">
    <source>
        <dbReference type="ARBA" id="ARBA00022490"/>
    </source>
</evidence>
<dbReference type="EMBL" id="OY731399">
    <property type="protein sequence ID" value="CAJ1924372.1"/>
    <property type="molecule type" value="Genomic_DNA"/>
</dbReference>
<dbReference type="InterPro" id="IPR040457">
    <property type="entry name" value="GCP_C"/>
</dbReference>
<sequence>MVDTKFACLLENLKVEDPWLPPNTWESIPSESGLRPASSNKSKQPLSHLSTLSESSLVRLAMNAMQGTKSSLVSIQKISAIFCSDLADRTFLHIPNLWNRASSTRSLGNILESIGCTASLVFLLRAFVDYYTNMDMDLSFGQTRHNSDVCKSQVHHEDTVRAQQFPPFTLVNQAFAVAVGKVLEGYICGLDTIHTSVILRRSSKDVDLTVPGCLKNVVHSEITLLEFYLHTKELRTQIEALASVCNLQKWALCFPDTAFEDLVTEATSEFRNFYRGGNLLTFLFSQLQVADPSHCTLLKFLFLQSCEPYCGFIRSWIFKAEIHDPYKEFIVENQDCLTSKSHVKSGNSVDFPLASVKVRDGVPIPGFLKDFLVPLVRAGQQLQVLLKLLEMCIHVGTGEHSCDDFLPCWSGFSSSSLSYSSPLAFSKNVIEDMVLARENYYKRMNGKIESLLSSLEVRYLQVVMHALVPSFDNGGGTLDKLGQIMSENNSVGWAIADKRSLNMGIDDLGSDVSSTVDEFSLLDDMCDLSENSSLKSSEEQLDCDQLSGWSCQVVGQQNHLSALSFLKSAASNNSMQASCLHENSSSHLGELCDKRDATDDFVKSPHEGMLLSQKSNSLNPGNTSCSYKSSIQYRGNLTDSCSAMDDFLKKSFDNDVAVDPKVTQKHLGSLRYSMLCHDVITVSETLSGEATKEDQPDNSTLISYLYDFQPQNYPSINPLSVNPMLTRNSVLHLMGGNGEKFKAEHEQPLPYFNFSTVEDPCKVYIDKVPTNSRYSSASSFTLHSNVLNRNAKNNEHEEIGHGRENGLVDVPKLCSSLDLMNHKHLTVVSGGSSWERLLSSFGNTVNCEDTRKQSLSSTFEIPLDIILDKCLLQEIMLQYPFLHVCLDGAISSKVFDDSSFKLTINVLEEAFKLQDHLLALRRYHFMELADWADLFILTLWHHVFLNSDSQGLKWSVTEANERLSEIQGLLELSIQKSSCEQDTHKDRLFVYMKGHGKLPLSASVIDSVTILKDGRMLEVQIIWFLHSLDHKQSKGKTHALSLLTASLVNDYHES</sequence>
<keyword evidence="4 5" id="KW-0206">Cytoskeleton</keyword>